<dbReference type="AlphaFoldDB" id="A0A328AIQ8"/>
<keyword evidence="3" id="KW-1185">Reference proteome</keyword>
<protein>
    <submittedName>
        <fullName evidence="2">Uncharacterized protein</fullName>
    </submittedName>
</protein>
<dbReference type="RefSeq" id="WP_111527046.1">
    <property type="nucleotide sequence ID" value="NZ_JBHRSG010000001.1"/>
</dbReference>
<accession>A0A328AIQ8</accession>
<dbReference type="EMBL" id="QFYQ01000001">
    <property type="protein sequence ID" value="RAK53294.1"/>
    <property type="molecule type" value="Genomic_DNA"/>
</dbReference>
<comment type="caution">
    <text evidence="2">The sequence shown here is derived from an EMBL/GenBank/DDBJ whole genome shotgun (WGS) entry which is preliminary data.</text>
</comment>
<organism evidence="2 3">
    <name type="scientific">Phenylobacterium soli</name>
    <dbReference type="NCBI Taxonomy" id="2170551"/>
    <lineage>
        <taxon>Bacteria</taxon>
        <taxon>Pseudomonadati</taxon>
        <taxon>Pseudomonadota</taxon>
        <taxon>Alphaproteobacteria</taxon>
        <taxon>Caulobacterales</taxon>
        <taxon>Caulobacteraceae</taxon>
        <taxon>Phenylobacterium</taxon>
    </lineage>
</organism>
<dbReference type="Proteomes" id="UP000249254">
    <property type="component" value="Unassembled WGS sequence"/>
</dbReference>
<evidence type="ECO:0000313" key="3">
    <source>
        <dbReference type="Proteomes" id="UP000249254"/>
    </source>
</evidence>
<gene>
    <name evidence="2" type="ORF">DJ017_01495</name>
</gene>
<evidence type="ECO:0000313" key="2">
    <source>
        <dbReference type="EMBL" id="RAK53294.1"/>
    </source>
</evidence>
<name>A0A328AIQ8_9CAUL</name>
<sequence>MGTKTFHGQSLEDVDDKADAWLAEHPQLKNVQMHALGVREAANGNTPPPREAGRWSIVLSYED</sequence>
<evidence type="ECO:0000256" key="1">
    <source>
        <dbReference type="SAM" id="MobiDB-lite"/>
    </source>
</evidence>
<reference evidence="3" key="1">
    <citation type="submission" date="2018-05" db="EMBL/GenBank/DDBJ databases">
        <authorList>
            <person name="Li X."/>
        </authorList>
    </citation>
    <scope>NUCLEOTIDE SEQUENCE [LARGE SCALE GENOMIC DNA]</scope>
    <source>
        <strain evidence="3">LX32</strain>
    </source>
</reference>
<feature type="region of interest" description="Disordered" evidence="1">
    <location>
        <begin position="41"/>
        <end position="63"/>
    </location>
</feature>
<proteinExistence type="predicted"/>